<name>A0A7W5G8I3_9BACL</name>
<dbReference type="EMBL" id="JACHXW010000003">
    <property type="protein sequence ID" value="MBB3151119.1"/>
    <property type="molecule type" value="Genomic_DNA"/>
</dbReference>
<feature type="compositionally biased region" description="Polar residues" evidence="1">
    <location>
        <begin position="98"/>
        <end position="114"/>
    </location>
</feature>
<evidence type="ECO:0000256" key="2">
    <source>
        <dbReference type="SAM" id="Phobius"/>
    </source>
</evidence>
<feature type="region of interest" description="Disordered" evidence="1">
    <location>
        <begin position="28"/>
        <end position="80"/>
    </location>
</feature>
<reference evidence="3 4" key="1">
    <citation type="submission" date="2020-08" db="EMBL/GenBank/DDBJ databases">
        <title>Genomic Encyclopedia of Type Strains, Phase III (KMG-III): the genomes of soil and plant-associated and newly described type strains.</title>
        <authorList>
            <person name="Whitman W."/>
        </authorList>
    </citation>
    <scope>NUCLEOTIDE SEQUENCE [LARGE SCALE GENOMIC DNA]</scope>
    <source>
        <strain evidence="3 4">CECT 8234</strain>
    </source>
</reference>
<evidence type="ECO:0000313" key="4">
    <source>
        <dbReference type="Proteomes" id="UP000518605"/>
    </source>
</evidence>
<feature type="transmembrane region" description="Helical" evidence="2">
    <location>
        <begin position="6"/>
        <end position="26"/>
    </location>
</feature>
<gene>
    <name evidence="3" type="ORF">FHS16_001162</name>
</gene>
<comment type="caution">
    <text evidence="3">The sequence shown here is derived from an EMBL/GenBank/DDBJ whole genome shotgun (WGS) entry which is preliminary data.</text>
</comment>
<feature type="region of interest" description="Disordered" evidence="1">
    <location>
        <begin position="98"/>
        <end position="137"/>
    </location>
</feature>
<evidence type="ECO:0000256" key="1">
    <source>
        <dbReference type="SAM" id="MobiDB-lite"/>
    </source>
</evidence>
<dbReference type="Proteomes" id="UP000518605">
    <property type="component" value="Unassembled WGS sequence"/>
</dbReference>
<keyword evidence="2" id="KW-1133">Transmembrane helix</keyword>
<proteinExistence type="predicted"/>
<protein>
    <submittedName>
        <fullName evidence="3">Uncharacterized protein</fullName>
    </submittedName>
</protein>
<keyword evidence="2" id="KW-0812">Transmembrane</keyword>
<organism evidence="3 4">
    <name type="scientific">Paenibacillus endophyticus</name>
    <dbReference type="NCBI Taxonomy" id="1294268"/>
    <lineage>
        <taxon>Bacteria</taxon>
        <taxon>Bacillati</taxon>
        <taxon>Bacillota</taxon>
        <taxon>Bacilli</taxon>
        <taxon>Bacillales</taxon>
        <taxon>Paenibacillaceae</taxon>
        <taxon>Paenibacillus</taxon>
    </lineage>
</organism>
<sequence length="164" mass="17887">MKIIEFLMNNIFIVVIIFGALASLFGKSGSKKKPGRMPDFGGGGLPRSSNAGVPGNEQEERPLPGPAAGQSVYRTQPQNVREEYEAPAYKAREREVLNQTPQVAPSQRTLQQAANVRGKAAKATERNSAPQSALTAHARADDLRRAVVWAEILGPPRSKRPFRK</sequence>
<keyword evidence="4" id="KW-1185">Reference proteome</keyword>
<dbReference type="AlphaFoldDB" id="A0A7W5G8I3"/>
<accession>A0A7W5G8I3</accession>
<evidence type="ECO:0000313" key="3">
    <source>
        <dbReference type="EMBL" id="MBB3151119.1"/>
    </source>
</evidence>
<dbReference type="RefSeq" id="WP_183559818.1">
    <property type="nucleotide sequence ID" value="NZ_CBCSLB010000036.1"/>
</dbReference>
<keyword evidence="2" id="KW-0472">Membrane</keyword>